<keyword evidence="2" id="KW-1185">Reference proteome</keyword>
<dbReference type="RefSeq" id="WP_058602435.1">
    <property type="nucleotide sequence ID" value="NZ_LDQA01000079.1"/>
</dbReference>
<protein>
    <submittedName>
        <fullName evidence="1">Uncharacterized protein</fullName>
    </submittedName>
</protein>
<name>A0A175RF85_9HYPH</name>
<dbReference type="EMBL" id="LDQA01000079">
    <property type="protein sequence ID" value="KTR02285.1"/>
    <property type="molecule type" value="Genomic_DNA"/>
</dbReference>
<proteinExistence type="predicted"/>
<dbReference type="Proteomes" id="UP000078529">
    <property type="component" value="Unassembled WGS sequence"/>
</dbReference>
<evidence type="ECO:0000313" key="1">
    <source>
        <dbReference type="EMBL" id="KTR02285.1"/>
    </source>
</evidence>
<dbReference type="PATRIC" id="fig|401562.4.peg.4537"/>
<comment type="caution">
    <text evidence="1">The sequence shown here is derived from an EMBL/GenBank/DDBJ whole genome shotgun (WGS) entry which is preliminary data.</text>
</comment>
<reference evidence="1 2" key="1">
    <citation type="journal article" date="2016" name="Front. Microbiol.">
        <title>Genomic Resource of Rice Seed Associated Bacteria.</title>
        <authorList>
            <person name="Midha S."/>
            <person name="Bansal K."/>
            <person name="Sharma S."/>
            <person name="Kumar N."/>
            <person name="Patil P.P."/>
            <person name="Chaudhry V."/>
            <person name="Patil P.B."/>
        </authorList>
    </citation>
    <scope>NUCLEOTIDE SEQUENCE [LARGE SCALE GENOMIC DNA]</scope>
    <source>
        <strain evidence="1 2">NS365</strain>
    </source>
</reference>
<sequence length="78" mass="8372">MADSRAEQDARKALRAALTRYRNKRGTDELISALKIELEALGEQPKLLYSLAPTFDAKGQSSILNIAPGASPGTKQAS</sequence>
<evidence type="ECO:0000313" key="2">
    <source>
        <dbReference type="Proteomes" id="UP000078529"/>
    </source>
</evidence>
<organism evidence="1 2">
    <name type="scientific">Aureimonas ureilytica</name>
    <dbReference type="NCBI Taxonomy" id="401562"/>
    <lineage>
        <taxon>Bacteria</taxon>
        <taxon>Pseudomonadati</taxon>
        <taxon>Pseudomonadota</taxon>
        <taxon>Alphaproteobacteria</taxon>
        <taxon>Hyphomicrobiales</taxon>
        <taxon>Aurantimonadaceae</taxon>
        <taxon>Aureimonas</taxon>
    </lineage>
</organism>
<dbReference type="AlphaFoldDB" id="A0A175RF85"/>
<gene>
    <name evidence="1" type="ORF">NS365_22000</name>
</gene>
<accession>A0A175RF85</accession>